<dbReference type="OrthoDB" id="9795302at2"/>
<gene>
    <name evidence="2" type="ordered locus">Desde_1876</name>
</gene>
<sequence>MTSQEDGIAIILATRHYLYQLLQRIFGNEPNQELLDILTNEYTLEALELMLDEDNSHLQACLSLLSELRPALSTEADSILDKLTSEYTYLMIGPHKLPAPPWESVYVTKERALFQESTLKVRRTYLNYQFLPANYPHEADDHLGFELDFMAHLAKLALENFDKQAMDEVKQLLDDQKAFLGEHLLVWIGDFAKDMQTSKTHHFYPQMAILTQQFLQTDRLVLDEVLALL</sequence>
<dbReference type="Pfam" id="PF02613">
    <property type="entry name" value="Nitrate_red_del"/>
    <property type="match status" value="1"/>
</dbReference>
<evidence type="ECO:0000313" key="3">
    <source>
        <dbReference type="Proteomes" id="UP000006053"/>
    </source>
</evidence>
<dbReference type="SUPFAM" id="SSF89155">
    <property type="entry name" value="TorD-like"/>
    <property type="match status" value="1"/>
</dbReference>
<protein>
    <submittedName>
        <fullName evidence="2">Putative component of anaerobic dehydrogenase</fullName>
    </submittedName>
</protein>
<dbReference type="Gene3D" id="1.10.3480.10">
    <property type="entry name" value="TorD-like"/>
    <property type="match status" value="1"/>
</dbReference>
<keyword evidence="3" id="KW-1185">Reference proteome</keyword>
<dbReference type="EMBL" id="CP003348">
    <property type="protein sequence ID" value="AFM00268.1"/>
    <property type="molecule type" value="Genomic_DNA"/>
</dbReference>
<dbReference type="InterPro" id="IPR020945">
    <property type="entry name" value="DMSO/NO3_reduct_chaperone"/>
</dbReference>
<proteinExistence type="predicted"/>
<dbReference type="STRING" id="756499.Desde_1876"/>
<dbReference type="KEGG" id="ddh:Desde_1876"/>
<evidence type="ECO:0000256" key="1">
    <source>
        <dbReference type="ARBA" id="ARBA00023186"/>
    </source>
</evidence>
<accession>I4A8I3</accession>
<dbReference type="AlphaFoldDB" id="I4A8I3"/>
<dbReference type="Proteomes" id="UP000006053">
    <property type="component" value="Chromosome"/>
</dbReference>
<reference evidence="2 3" key="2">
    <citation type="journal article" date="2015" name="J. Bacteriol.">
        <title>Genomic, proteomic, and biochemical analysis of the organohalide respiratory pathway in Desulfitobacterium dehalogenans.</title>
        <authorList>
            <person name="Kruse T."/>
            <person name="van de Pas B.A."/>
            <person name="Atteia A."/>
            <person name="Krab K."/>
            <person name="Hagen W.R."/>
            <person name="Goodwin L."/>
            <person name="Chain P."/>
            <person name="Boeren S."/>
            <person name="Maphosa F."/>
            <person name="Schraa G."/>
            <person name="de Vos W.M."/>
            <person name="van der Oost J."/>
            <person name="Smidt H."/>
            <person name="Stams A.J."/>
        </authorList>
    </citation>
    <scope>NUCLEOTIDE SEQUENCE [LARGE SCALE GENOMIC DNA]</scope>
    <source>
        <strain evidence="3">ATCC 51507 / DSM 9161 / JW/IU-DC1</strain>
    </source>
</reference>
<keyword evidence="1" id="KW-0143">Chaperone</keyword>
<dbReference type="eggNOG" id="COG3381">
    <property type="taxonomic scope" value="Bacteria"/>
</dbReference>
<evidence type="ECO:0000313" key="2">
    <source>
        <dbReference type="EMBL" id="AFM00268.1"/>
    </source>
</evidence>
<dbReference type="PANTHER" id="PTHR34227:SF1">
    <property type="entry name" value="DIMETHYL SULFOXIDE REDUCTASE CHAPERONE-RELATED"/>
    <property type="match status" value="1"/>
</dbReference>
<name>I4A8I3_DESDJ</name>
<dbReference type="RefSeq" id="WP_014793756.1">
    <property type="nucleotide sequence ID" value="NC_018017.1"/>
</dbReference>
<dbReference type="HOGENOM" id="CLU_077650_0_0_9"/>
<organism evidence="2 3">
    <name type="scientific">Desulfitobacterium dehalogenans (strain ATCC 51507 / DSM 9161 / JW/IU-DC1)</name>
    <dbReference type="NCBI Taxonomy" id="756499"/>
    <lineage>
        <taxon>Bacteria</taxon>
        <taxon>Bacillati</taxon>
        <taxon>Bacillota</taxon>
        <taxon>Clostridia</taxon>
        <taxon>Eubacteriales</taxon>
        <taxon>Desulfitobacteriaceae</taxon>
        <taxon>Desulfitobacterium</taxon>
    </lineage>
</organism>
<reference evidence="3" key="1">
    <citation type="submission" date="2012-06" db="EMBL/GenBank/DDBJ databases">
        <title>Complete sequence of Desulfitobacterium dehalogenans ATCC 51507.</title>
        <authorList>
            <person name="Lucas S."/>
            <person name="Han J."/>
            <person name="Lapidus A."/>
            <person name="Cheng J.-F."/>
            <person name="Goodwin L."/>
            <person name="Pitluck S."/>
            <person name="Peters L."/>
            <person name="Ovchinnikova G."/>
            <person name="Teshima H."/>
            <person name="Detter J.C."/>
            <person name="Han C."/>
            <person name="Tapia R."/>
            <person name="Land M."/>
            <person name="Hauser L."/>
            <person name="Kyrpides N."/>
            <person name="Ivanova N."/>
            <person name="Pagani I."/>
            <person name="Kruse T."/>
            <person name="de Vos W.M."/>
            <person name="Smidt H."/>
            <person name="Woyke T."/>
        </authorList>
    </citation>
    <scope>NUCLEOTIDE SEQUENCE [LARGE SCALE GENOMIC DNA]</scope>
    <source>
        <strain evidence="3">ATCC 51507 / DSM 9161 / JW/IU-DC1</strain>
    </source>
</reference>
<dbReference type="InterPro" id="IPR036411">
    <property type="entry name" value="TorD-like_sf"/>
</dbReference>
<dbReference type="InterPro" id="IPR050289">
    <property type="entry name" value="TorD/DmsD_chaperones"/>
</dbReference>
<dbReference type="PANTHER" id="PTHR34227">
    <property type="entry name" value="CHAPERONE PROTEIN YCDY"/>
    <property type="match status" value="1"/>
</dbReference>